<dbReference type="InterPro" id="IPR003851">
    <property type="entry name" value="Znf_Dof"/>
</dbReference>
<comment type="caution">
    <text evidence="12">The sequence shown here is derived from an EMBL/GenBank/DDBJ whole genome shotgun (WGS) entry which is preliminary data.</text>
</comment>
<evidence type="ECO:0000256" key="5">
    <source>
        <dbReference type="ARBA" id="ARBA00023125"/>
    </source>
</evidence>
<dbReference type="PROSITE" id="PS50884">
    <property type="entry name" value="ZF_DOF_2"/>
    <property type="match status" value="1"/>
</dbReference>
<dbReference type="Proteomes" id="UP000317650">
    <property type="component" value="Chromosome 5"/>
</dbReference>
<evidence type="ECO:0000256" key="8">
    <source>
        <dbReference type="PROSITE-ProRule" id="PRU00071"/>
    </source>
</evidence>
<dbReference type="EMBL" id="PYDT01000003">
    <property type="protein sequence ID" value="THU65651.1"/>
    <property type="molecule type" value="Genomic_DNA"/>
</dbReference>
<gene>
    <name evidence="12" type="ORF">C4D60_Mb05t05860</name>
</gene>
<reference evidence="12 13" key="1">
    <citation type="journal article" date="2019" name="Nat. Plants">
        <title>Genome sequencing of Musa balbisiana reveals subgenome evolution and function divergence in polyploid bananas.</title>
        <authorList>
            <person name="Yao X."/>
        </authorList>
    </citation>
    <scope>NUCLEOTIDE SEQUENCE [LARGE SCALE GENOMIC DNA]</scope>
    <source>
        <strain evidence="13">cv. DH-PKW</strain>
        <tissue evidence="12">Leaves</tissue>
    </source>
</reference>
<keyword evidence="6 9" id="KW-0804">Transcription</keyword>
<keyword evidence="5 8" id="KW-0238">DNA-binding</keyword>
<evidence type="ECO:0000313" key="13">
    <source>
        <dbReference type="Proteomes" id="UP000317650"/>
    </source>
</evidence>
<evidence type="ECO:0000256" key="7">
    <source>
        <dbReference type="ARBA" id="ARBA00023242"/>
    </source>
</evidence>
<evidence type="ECO:0000313" key="12">
    <source>
        <dbReference type="EMBL" id="THU65651.1"/>
    </source>
</evidence>
<sequence>MVLGSKLATSDAGLDWSQELLDKGGLLQVPQPMSQARNNQQQKQHWPPLKCPRCDSTSTKFCYYNNYSRTQPRHFCKACRRHWTEGGTLRNVPVGGGRKNKRSKATPAAINATSTTAPGAAVNVNTNSSTPVPLAQPQQQQKVPLLFGGDHSSNIFPEILRQVLLRQPAPPLPQLQLAPSDYSFSSPFSSDPHSKPALANSSDGNNNTPFPISSSYSYPLASVSGECLATTNPCSTASAWQVGQVTAALPMSIGGMDHSSTDYWSGWDDEMAGFS</sequence>
<evidence type="ECO:0000256" key="3">
    <source>
        <dbReference type="ARBA" id="ARBA00022833"/>
    </source>
</evidence>
<dbReference type="AlphaFoldDB" id="A0A4S8JU11"/>
<feature type="compositionally biased region" description="Low complexity" evidence="10">
    <location>
        <begin position="176"/>
        <end position="191"/>
    </location>
</feature>
<organism evidence="12 13">
    <name type="scientific">Musa balbisiana</name>
    <name type="common">Banana</name>
    <dbReference type="NCBI Taxonomy" id="52838"/>
    <lineage>
        <taxon>Eukaryota</taxon>
        <taxon>Viridiplantae</taxon>
        <taxon>Streptophyta</taxon>
        <taxon>Embryophyta</taxon>
        <taxon>Tracheophyta</taxon>
        <taxon>Spermatophyta</taxon>
        <taxon>Magnoliopsida</taxon>
        <taxon>Liliopsida</taxon>
        <taxon>Zingiberales</taxon>
        <taxon>Musaceae</taxon>
        <taxon>Musa</taxon>
    </lineage>
</organism>
<proteinExistence type="predicted"/>
<protein>
    <recommendedName>
        <fullName evidence="9">Dof zinc finger protein</fullName>
    </recommendedName>
</protein>
<evidence type="ECO:0000256" key="2">
    <source>
        <dbReference type="ARBA" id="ARBA00022771"/>
    </source>
</evidence>
<name>A0A4S8JU11_MUSBA</name>
<keyword evidence="7 8" id="KW-0539">Nucleus</keyword>
<evidence type="ECO:0000259" key="11">
    <source>
        <dbReference type="PROSITE" id="PS50884"/>
    </source>
</evidence>
<evidence type="ECO:0000256" key="6">
    <source>
        <dbReference type="ARBA" id="ARBA00023163"/>
    </source>
</evidence>
<keyword evidence="13" id="KW-1185">Reference proteome</keyword>
<dbReference type="GO" id="GO:0008270">
    <property type="term" value="F:zinc ion binding"/>
    <property type="evidence" value="ECO:0007669"/>
    <property type="project" value="UniProtKB-KW"/>
</dbReference>
<comment type="subcellular location">
    <subcellularLocation>
        <location evidence="8 9">Nucleus</location>
    </subcellularLocation>
</comment>
<evidence type="ECO:0000256" key="9">
    <source>
        <dbReference type="RuleBase" id="RU369094"/>
    </source>
</evidence>
<keyword evidence="1 9" id="KW-0479">Metal-binding</keyword>
<dbReference type="PROSITE" id="PS01361">
    <property type="entry name" value="ZF_DOF_1"/>
    <property type="match status" value="1"/>
</dbReference>
<dbReference type="Pfam" id="PF02701">
    <property type="entry name" value="Zn_ribbon_Dof"/>
    <property type="match status" value="1"/>
</dbReference>
<dbReference type="PANTHER" id="PTHR31992:SF97">
    <property type="entry name" value="DOF ZINC FINGER PROTEIN"/>
    <property type="match status" value="1"/>
</dbReference>
<evidence type="ECO:0000256" key="1">
    <source>
        <dbReference type="ARBA" id="ARBA00022723"/>
    </source>
</evidence>
<dbReference type="GO" id="GO:0003700">
    <property type="term" value="F:DNA-binding transcription factor activity"/>
    <property type="evidence" value="ECO:0007669"/>
    <property type="project" value="UniProtKB-UniRule"/>
</dbReference>
<dbReference type="GO" id="GO:0003677">
    <property type="term" value="F:DNA binding"/>
    <property type="evidence" value="ECO:0007669"/>
    <property type="project" value="UniProtKB-UniRule"/>
</dbReference>
<feature type="region of interest" description="Disordered" evidence="10">
    <location>
        <begin position="176"/>
        <end position="206"/>
    </location>
</feature>
<keyword evidence="2 8" id="KW-0863">Zinc-finger</keyword>
<comment type="function">
    <text evidence="9">Transcription factor that binds specifically to a 5'-AA[AG]G-3' consensus core sequence.</text>
</comment>
<feature type="domain" description="Dof-type" evidence="11">
    <location>
        <begin position="49"/>
        <end position="103"/>
    </location>
</feature>
<keyword evidence="4 9" id="KW-0805">Transcription regulation</keyword>
<dbReference type="GO" id="GO:0005634">
    <property type="term" value="C:nucleus"/>
    <property type="evidence" value="ECO:0007669"/>
    <property type="project" value="UniProtKB-SubCell"/>
</dbReference>
<evidence type="ECO:0000256" key="4">
    <source>
        <dbReference type="ARBA" id="ARBA00023015"/>
    </source>
</evidence>
<evidence type="ECO:0000256" key="10">
    <source>
        <dbReference type="SAM" id="MobiDB-lite"/>
    </source>
</evidence>
<keyword evidence="3 9" id="KW-0862">Zinc</keyword>
<dbReference type="PANTHER" id="PTHR31992">
    <property type="entry name" value="DOF ZINC FINGER PROTEIN DOF1.4-RELATED"/>
    <property type="match status" value="1"/>
</dbReference>
<accession>A0A4S8JU11</accession>
<dbReference type="InterPro" id="IPR045174">
    <property type="entry name" value="Dof"/>
</dbReference>